<reference evidence="3 4" key="1">
    <citation type="submission" date="2018-04" db="EMBL/GenBank/DDBJ databases">
        <title>The genome of golden apple snail Pomacea canaliculata provides insight into stress tolerance and invasive adaptation.</title>
        <authorList>
            <person name="Liu C."/>
            <person name="Liu B."/>
            <person name="Ren Y."/>
            <person name="Zhang Y."/>
            <person name="Wang H."/>
            <person name="Li S."/>
            <person name="Jiang F."/>
            <person name="Yin L."/>
            <person name="Zhang G."/>
            <person name="Qian W."/>
            <person name="Fan W."/>
        </authorList>
    </citation>
    <scope>NUCLEOTIDE SEQUENCE [LARGE SCALE GENOMIC DNA]</scope>
    <source>
        <strain evidence="3">SZHN2017</strain>
        <tissue evidence="3">Muscle</tissue>
    </source>
</reference>
<dbReference type="AlphaFoldDB" id="A0A2T7P134"/>
<proteinExistence type="predicted"/>
<keyword evidence="4" id="KW-1185">Reference proteome</keyword>
<protein>
    <recommendedName>
        <fullName evidence="2">C2 domain-containing protein</fullName>
    </recommendedName>
</protein>
<dbReference type="InterPro" id="IPR039934">
    <property type="entry name" value="C2CD2/C2CD2L"/>
</dbReference>
<sequence length="693" mass="76269">MRLEGEDKTGFVLGKGPVQSRFERIQPGTLPPKIIDISSQAAPEDTFLIHAHLESQDLLLSLFASQQTGEGVRLTNLVAHVLKLKGTLRVKAFRDGKDVKIRTNFEGRPDIKISVRPTNPYQDPTTLVDMGVVEQNVRNAISLAATTFTITHLLMPGDLSTLAPEATGETTEPQRPDEIRVRASDAGWGIAQSDVALLNQRFAAQNLQNQMAQLASSIQQPAQRQSAHILQQVPPQSRPQPIHHVSVQKGPEAVQTFSVHPSRQQQQVQQASARVSSQPPLTQPQSQQSNSVQGVGGAESLFEPVSPTQYQSAFTSPSPGPPKPPRMVGDRRLLVKLIKGSSLASHEGASVSPVCYVSTDEPVQSYTSSVVKTANNPFWDEHFLFDVTNATREVKFEVYDKSRRDASEVLCYIEDLKRTPSSRQILRLQAEPGTFDYTTGTITAEFLFMEPAEADLLLNSMNTSNSQLSPRRRIEVSQTVTPSGTRVTTTTTTTQKPQYGRQEPGYNTTPNYVEKYLNAEADTSVASDSNSPSTGADSSAGEHDCVFETYLGFEFLLLVLLSKKRGLFPEKKKTSFWKRFGRKKRSYSADRSSSSVREGSYLRPPEPQYGAQSKDDLELVRPQEPGSPNLKKSRSLGGSLKKLFKRGRKSRSRAREADTSRESSLSRGSGRNPASRDGSLSRQAAQNRASSVS</sequence>
<feature type="region of interest" description="Disordered" evidence="1">
    <location>
        <begin position="587"/>
        <end position="693"/>
    </location>
</feature>
<dbReference type="Proteomes" id="UP000245119">
    <property type="component" value="Linkage Group LG7"/>
</dbReference>
<gene>
    <name evidence="3" type="ORF">C0Q70_12267</name>
</gene>
<feature type="domain" description="C2" evidence="2">
    <location>
        <begin position="314"/>
        <end position="429"/>
    </location>
</feature>
<comment type="caution">
    <text evidence="3">The sequence shown here is derived from an EMBL/GenBank/DDBJ whole genome shotgun (WGS) entry which is preliminary data.</text>
</comment>
<accession>A0A2T7P134</accession>
<dbReference type="PROSITE" id="PS50004">
    <property type="entry name" value="C2"/>
    <property type="match status" value="1"/>
</dbReference>
<dbReference type="SMART" id="SM00239">
    <property type="entry name" value="C2"/>
    <property type="match status" value="1"/>
</dbReference>
<feature type="compositionally biased region" description="Polar residues" evidence="1">
    <location>
        <begin position="678"/>
        <end position="693"/>
    </location>
</feature>
<dbReference type="Pfam" id="PF00168">
    <property type="entry name" value="C2"/>
    <property type="match status" value="1"/>
</dbReference>
<feature type="compositionally biased region" description="Low complexity" evidence="1">
    <location>
        <begin position="479"/>
        <end position="494"/>
    </location>
</feature>
<feature type="compositionally biased region" description="Low complexity" evidence="1">
    <location>
        <begin position="662"/>
        <end position="671"/>
    </location>
</feature>
<dbReference type="Gene3D" id="2.60.40.150">
    <property type="entry name" value="C2 domain"/>
    <property type="match status" value="1"/>
</dbReference>
<dbReference type="EMBL" id="PZQS01000007">
    <property type="protein sequence ID" value="PVD27116.1"/>
    <property type="molecule type" value="Genomic_DNA"/>
</dbReference>
<evidence type="ECO:0000256" key="1">
    <source>
        <dbReference type="SAM" id="MobiDB-lite"/>
    </source>
</evidence>
<feature type="compositionally biased region" description="Polar residues" evidence="1">
    <location>
        <begin position="306"/>
        <end position="315"/>
    </location>
</feature>
<dbReference type="InterPro" id="IPR035892">
    <property type="entry name" value="C2_domain_sf"/>
</dbReference>
<evidence type="ECO:0000313" key="3">
    <source>
        <dbReference type="EMBL" id="PVD27116.1"/>
    </source>
</evidence>
<evidence type="ECO:0000259" key="2">
    <source>
        <dbReference type="PROSITE" id="PS50004"/>
    </source>
</evidence>
<dbReference type="OrthoDB" id="9976063at2759"/>
<name>A0A2T7P134_POMCA</name>
<organism evidence="3 4">
    <name type="scientific">Pomacea canaliculata</name>
    <name type="common">Golden apple snail</name>
    <dbReference type="NCBI Taxonomy" id="400727"/>
    <lineage>
        <taxon>Eukaryota</taxon>
        <taxon>Metazoa</taxon>
        <taxon>Spiralia</taxon>
        <taxon>Lophotrochozoa</taxon>
        <taxon>Mollusca</taxon>
        <taxon>Gastropoda</taxon>
        <taxon>Caenogastropoda</taxon>
        <taxon>Architaenioglossa</taxon>
        <taxon>Ampullarioidea</taxon>
        <taxon>Ampullariidae</taxon>
        <taxon>Pomacea</taxon>
    </lineage>
</organism>
<evidence type="ECO:0000313" key="4">
    <source>
        <dbReference type="Proteomes" id="UP000245119"/>
    </source>
</evidence>
<feature type="region of interest" description="Disordered" evidence="1">
    <location>
        <begin position="218"/>
        <end position="243"/>
    </location>
</feature>
<feature type="compositionally biased region" description="Low complexity" evidence="1">
    <location>
        <begin position="589"/>
        <end position="603"/>
    </location>
</feature>
<feature type="region of interest" description="Disordered" evidence="1">
    <location>
        <begin position="468"/>
        <end position="510"/>
    </location>
</feature>
<feature type="compositionally biased region" description="Polar residues" evidence="1">
    <location>
        <begin position="218"/>
        <end position="235"/>
    </location>
</feature>
<feature type="compositionally biased region" description="Low complexity" evidence="1">
    <location>
        <begin position="262"/>
        <end position="293"/>
    </location>
</feature>
<feature type="compositionally biased region" description="Basic residues" evidence="1">
    <location>
        <begin position="642"/>
        <end position="652"/>
    </location>
</feature>
<dbReference type="PANTHER" id="PTHR21119:SF5">
    <property type="entry name" value="C2 DOMAIN-CONTAINING PROTEIN"/>
    <property type="match status" value="1"/>
</dbReference>
<feature type="region of interest" description="Disordered" evidence="1">
    <location>
        <begin position="259"/>
        <end position="328"/>
    </location>
</feature>
<dbReference type="PANTHER" id="PTHR21119">
    <property type="entry name" value="C2 DOMAIN-CONTAINING PROTEIN"/>
    <property type="match status" value="1"/>
</dbReference>
<dbReference type="SUPFAM" id="SSF49562">
    <property type="entry name" value="C2 domain (Calcium/lipid-binding domain, CaLB)"/>
    <property type="match status" value="1"/>
</dbReference>
<dbReference type="InterPro" id="IPR000008">
    <property type="entry name" value="C2_dom"/>
</dbReference>